<name>A0A1M6ALX2_9FLAO</name>
<evidence type="ECO:0000313" key="3">
    <source>
        <dbReference type="Proteomes" id="UP000184543"/>
    </source>
</evidence>
<proteinExistence type="predicted"/>
<accession>A0A1M6ALX2</accession>
<sequence>MYNTITQFLRPKKTIRPPSTGPTNGPPHIDTNDAKGNKMGKTLAHLPRNRLFTSVVARLK</sequence>
<evidence type="ECO:0000313" key="2">
    <source>
        <dbReference type="EMBL" id="SHI37431.1"/>
    </source>
</evidence>
<evidence type="ECO:0000256" key="1">
    <source>
        <dbReference type="SAM" id="MobiDB-lite"/>
    </source>
</evidence>
<keyword evidence="3" id="KW-1185">Reference proteome</keyword>
<dbReference type="EMBL" id="FQYU01000001">
    <property type="protein sequence ID" value="SHI37431.1"/>
    <property type="molecule type" value="Genomic_DNA"/>
</dbReference>
<dbReference type="STRING" id="192903.SAMN04488513_101105"/>
<feature type="region of interest" description="Disordered" evidence="1">
    <location>
        <begin position="1"/>
        <end position="40"/>
    </location>
</feature>
<protein>
    <submittedName>
        <fullName evidence="2">Uncharacterized protein</fullName>
    </submittedName>
</protein>
<reference evidence="3" key="1">
    <citation type="submission" date="2016-11" db="EMBL/GenBank/DDBJ databases">
        <authorList>
            <person name="Varghese N."/>
            <person name="Submissions S."/>
        </authorList>
    </citation>
    <scope>NUCLEOTIDE SEQUENCE [LARGE SCALE GENOMIC DNA]</scope>
    <source>
        <strain evidence="3">DSM 19858</strain>
    </source>
</reference>
<dbReference type="AlphaFoldDB" id="A0A1M6ALX2"/>
<dbReference type="Proteomes" id="UP000184543">
    <property type="component" value="Unassembled WGS sequence"/>
</dbReference>
<organism evidence="2 3">
    <name type="scientific">Pseudozobellia thermophila</name>
    <dbReference type="NCBI Taxonomy" id="192903"/>
    <lineage>
        <taxon>Bacteria</taxon>
        <taxon>Pseudomonadati</taxon>
        <taxon>Bacteroidota</taxon>
        <taxon>Flavobacteriia</taxon>
        <taxon>Flavobacteriales</taxon>
        <taxon>Flavobacteriaceae</taxon>
        <taxon>Pseudozobellia</taxon>
    </lineage>
</organism>
<gene>
    <name evidence="2" type="ORF">SAMN04488513_101105</name>
</gene>